<evidence type="ECO:0000256" key="1">
    <source>
        <dbReference type="SAM" id="MobiDB-lite"/>
    </source>
</evidence>
<evidence type="ECO:0000256" key="2">
    <source>
        <dbReference type="SAM" id="SignalP"/>
    </source>
</evidence>
<feature type="region of interest" description="Disordered" evidence="1">
    <location>
        <begin position="163"/>
        <end position="189"/>
    </location>
</feature>
<name>A0ABQ1GB69_9BACL</name>
<evidence type="ECO:0008006" key="5">
    <source>
        <dbReference type="Google" id="ProtNLM"/>
    </source>
</evidence>
<evidence type="ECO:0000313" key="4">
    <source>
        <dbReference type="Proteomes" id="UP000609323"/>
    </source>
</evidence>
<evidence type="ECO:0000313" key="3">
    <source>
        <dbReference type="EMBL" id="GGA40246.1"/>
    </source>
</evidence>
<feature type="region of interest" description="Disordered" evidence="1">
    <location>
        <begin position="41"/>
        <end position="70"/>
    </location>
</feature>
<comment type="caution">
    <text evidence="3">The sequence shown here is derived from an EMBL/GenBank/DDBJ whole genome shotgun (WGS) entry which is preliminary data.</text>
</comment>
<dbReference type="RefSeq" id="WP_094092461.1">
    <property type="nucleotide sequence ID" value="NZ_BMHF01000008.1"/>
</dbReference>
<feature type="compositionally biased region" description="Polar residues" evidence="1">
    <location>
        <begin position="47"/>
        <end position="58"/>
    </location>
</feature>
<feature type="signal peptide" evidence="2">
    <location>
        <begin position="1"/>
        <end position="31"/>
    </location>
</feature>
<sequence>MMKLKTTAIAAGALSLALVASLLPAPQTAFGQASASLQAKAEPSANLGDSSSSPTAGQDQEHKRHHRKPYFAGFAVRTTADLIGVEKAELVNQLKAGRTLMQIVKEKKGWSESEYVSKLTEASSKRIDSAVQNGKIDAERATKLKAALPAKLKEIVNRDWSKELKKHDSKTGAQSGIFRQHEVKMQESN</sequence>
<organism evidence="3 4">
    <name type="scientific">Paenibacillus physcomitrellae</name>
    <dbReference type="NCBI Taxonomy" id="1619311"/>
    <lineage>
        <taxon>Bacteria</taxon>
        <taxon>Bacillati</taxon>
        <taxon>Bacillota</taxon>
        <taxon>Bacilli</taxon>
        <taxon>Bacillales</taxon>
        <taxon>Paenibacillaceae</taxon>
        <taxon>Paenibacillus</taxon>
    </lineage>
</organism>
<feature type="compositionally biased region" description="Basic and acidic residues" evidence="1">
    <location>
        <begin position="179"/>
        <end position="189"/>
    </location>
</feature>
<dbReference type="Proteomes" id="UP000609323">
    <property type="component" value="Unassembled WGS sequence"/>
</dbReference>
<accession>A0ABQ1GB69</accession>
<proteinExistence type="predicted"/>
<keyword evidence="2" id="KW-0732">Signal</keyword>
<keyword evidence="4" id="KW-1185">Reference proteome</keyword>
<gene>
    <name evidence="3" type="ORF">GCM10010917_26910</name>
</gene>
<reference evidence="4" key="1">
    <citation type="journal article" date="2019" name="Int. J. Syst. Evol. Microbiol.">
        <title>The Global Catalogue of Microorganisms (GCM) 10K type strain sequencing project: providing services to taxonomists for standard genome sequencing and annotation.</title>
        <authorList>
            <consortium name="The Broad Institute Genomics Platform"/>
            <consortium name="The Broad Institute Genome Sequencing Center for Infectious Disease"/>
            <person name="Wu L."/>
            <person name="Ma J."/>
        </authorList>
    </citation>
    <scope>NUCLEOTIDE SEQUENCE [LARGE SCALE GENOMIC DNA]</scope>
    <source>
        <strain evidence="4">CGMCC 1.15044</strain>
    </source>
</reference>
<feature type="chain" id="PRO_5047442594" description="SH3 domain-containing protein" evidence="2">
    <location>
        <begin position="32"/>
        <end position="189"/>
    </location>
</feature>
<dbReference type="EMBL" id="BMHF01000008">
    <property type="protein sequence ID" value="GGA40246.1"/>
    <property type="molecule type" value="Genomic_DNA"/>
</dbReference>
<protein>
    <recommendedName>
        <fullName evidence="5">SH3 domain-containing protein</fullName>
    </recommendedName>
</protein>